<dbReference type="RefSeq" id="WP_173680446.1">
    <property type="nucleotide sequence ID" value="NZ_JAAZWO010000011.1"/>
</dbReference>
<proteinExistence type="inferred from homology"/>
<keyword evidence="6" id="KW-0812">Transmembrane</keyword>
<keyword evidence="1 6" id="KW-0813">Transport</keyword>
<dbReference type="InterPro" id="IPR010209">
    <property type="entry name" value="Ion_transpt_RnfG/RsxG"/>
</dbReference>
<dbReference type="NCBIfam" id="TIGR01947">
    <property type="entry name" value="rnfG"/>
    <property type="match status" value="1"/>
</dbReference>
<reference evidence="8 9" key="1">
    <citation type="submission" date="2020-04" db="EMBL/GenBank/DDBJ databases">
        <title>Genomic insights into acetone-butanol-ethanol (ABE) fermentation by sequencing solventogenic clostridia strains.</title>
        <authorList>
            <person name="Brown S."/>
        </authorList>
    </citation>
    <scope>NUCLEOTIDE SEQUENCE [LARGE SCALE GENOMIC DNA]</scope>
    <source>
        <strain evidence="8 9">DJ011</strain>
    </source>
</reference>
<feature type="domain" description="FMN-binding" evidence="7">
    <location>
        <begin position="244"/>
        <end position="334"/>
    </location>
</feature>
<evidence type="ECO:0000256" key="6">
    <source>
        <dbReference type="HAMAP-Rule" id="MF_00479"/>
    </source>
</evidence>
<keyword evidence="3 6" id="KW-0285">Flavoprotein</keyword>
<comment type="subunit">
    <text evidence="6">The complex is composed of six subunits: RnfA, RnfB, RnfC, RnfD, RnfE and RnfG.</text>
</comment>
<keyword evidence="2 6" id="KW-0597">Phosphoprotein</keyword>
<dbReference type="Proteomes" id="UP000563151">
    <property type="component" value="Unassembled WGS sequence"/>
</dbReference>
<evidence type="ECO:0000256" key="2">
    <source>
        <dbReference type="ARBA" id="ARBA00022553"/>
    </source>
</evidence>
<keyword evidence="9" id="KW-1185">Reference proteome</keyword>
<comment type="cofactor">
    <cofactor evidence="6">
        <name>FMN</name>
        <dbReference type="ChEBI" id="CHEBI:58210"/>
    </cofactor>
</comment>
<comment type="caution">
    <text evidence="8">The sequence shown here is derived from an EMBL/GenBank/DDBJ whole genome shotgun (WGS) entry which is preliminary data.</text>
</comment>
<feature type="domain" description="FMN-binding" evidence="7">
    <location>
        <begin position="92"/>
        <end position="182"/>
    </location>
</feature>
<comment type="function">
    <text evidence="6">Part of a membrane-bound complex that couples electron transfer with translocation of ions across the membrane.</text>
</comment>
<evidence type="ECO:0000259" key="7">
    <source>
        <dbReference type="SMART" id="SM00900"/>
    </source>
</evidence>
<protein>
    <recommendedName>
        <fullName evidence="6">Ion-translocating oxidoreductase complex subunit G</fullName>
        <ecNumber evidence="6">7.-.-.-</ecNumber>
    </recommendedName>
    <alternativeName>
        <fullName evidence="6">Rnf electron transport complex subunit G</fullName>
    </alternativeName>
</protein>
<dbReference type="EC" id="7.-.-.-" evidence="6"/>
<dbReference type="AlphaFoldDB" id="A0A923J0B8"/>
<gene>
    <name evidence="6" type="primary">rnfG</name>
    <name evidence="8" type="ORF">HGG79_10260</name>
</gene>
<keyword evidence="6" id="KW-0472">Membrane</keyword>
<evidence type="ECO:0000256" key="3">
    <source>
        <dbReference type="ARBA" id="ARBA00022630"/>
    </source>
</evidence>
<dbReference type="GO" id="GO:0009055">
    <property type="term" value="F:electron transfer activity"/>
    <property type="evidence" value="ECO:0007669"/>
    <property type="project" value="InterPro"/>
</dbReference>
<dbReference type="PANTHER" id="PTHR36118:SF1">
    <property type="entry name" value="ION-TRANSLOCATING OXIDOREDUCTASE COMPLEX SUBUNIT G"/>
    <property type="match status" value="1"/>
</dbReference>
<keyword evidence="6" id="KW-1133">Transmembrane helix</keyword>
<dbReference type="EMBL" id="JAAZWO010000011">
    <property type="protein sequence ID" value="MBC2398156.1"/>
    <property type="molecule type" value="Genomic_DNA"/>
</dbReference>
<dbReference type="GO" id="GO:0005886">
    <property type="term" value="C:plasma membrane"/>
    <property type="evidence" value="ECO:0007669"/>
    <property type="project" value="UniProtKB-SubCell"/>
</dbReference>
<evidence type="ECO:0000256" key="1">
    <source>
        <dbReference type="ARBA" id="ARBA00022448"/>
    </source>
</evidence>
<keyword evidence="5 6" id="KW-0249">Electron transport</keyword>
<evidence type="ECO:0000256" key="4">
    <source>
        <dbReference type="ARBA" id="ARBA00022643"/>
    </source>
</evidence>
<dbReference type="SMART" id="SM00900">
    <property type="entry name" value="FMN_bind"/>
    <property type="match status" value="2"/>
</dbReference>
<keyword evidence="6" id="KW-1278">Translocase</keyword>
<dbReference type="GO" id="GO:0022900">
    <property type="term" value="P:electron transport chain"/>
    <property type="evidence" value="ECO:0007669"/>
    <property type="project" value="UniProtKB-UniRule"/>
</dbReference>
<evidence type="ECO:0000313" key="8">
    <source>
        <dbReference type="EMBL" id="MBC2398156.1"/>
    </source>
</evidence>
<organism evidence="8 9">
    <name type="scientific">Clostridium tetanomorphum</name>
    <dbReference type="NCBI Taxonomy" id="1553"/>
    <lineage>
        <taxon>Bacteria</taxon>
        <taxon>Bacillati</taxon>
        <taxon>Bacillota</taxon>
        <taxon>Clostridia</taxon>
        <taxon>Eubacteriales</taxon>
        <taxon>Clostridiaceae</taxon>
        <taxon>Clostridium</taxon>
    </lineage>
</organism>
<dbReference type="GO" id="GO:0010181">
    <property type="term" value="F:FMN binding"/>
    <property type="evidence" value="ECO:0007669"/>
    <property type="project" value="InterPro"/>
</dbReference>
<evidence type="ECO:0000313" key="9">
    <source>
        <dbReference type="Proteomes" id="UP000563151"/>
    </source>
</evidence>
<dbReference type="Pfam" id="PF04205">
    <property type="entry name" value="FMN_bind"/>
    <property type="match status" value="2"/>
</dbReference>
<comment type="subcellular location">
    <subcellularLocation>
        <location evidence="6">Cell membrane</location>
        <topology evidence="6">Single-pass membrane protein</topology>
    </subcellularLocation>
</comment>
<name>A0A923J0B8_CLOTT</name>
<comment type="similarity">
    <text evidence="6">Belongs to the RnfG family.</text>
</comment>
<keyword evidence="6" id="KW-1003">Cell membrane</keyword>
<dbReference type="HAMAP" id="MF_00479">
    <property type="entry name" value="RsxG_RnfG"/>
    <property type="match status" value="1"/>
</dbReference>
<sequence>MNKTLKGTIVLFSITAICALILAITNNNTKDVIVAREKMESLQLSVILPKYKATDVKEMDIVFNEEDIITGAYEAYEDGDVCGHAIMVTPKGMGGLIKMTVGICKDGTIGGLKVVSHSETPGIGDIVEKESFMGRFKNKSIKENIESVKSSPTKDNQVEVVTGATITSAAVSSGVNKAIEFYREKILGEEVKAENKEIEAKDIISQGNSMEPLDIKGNEKIKEVKGIYKDKILIGYAITTSVKGMVDEIKTMVGISTKGKITNIKVLEQKETEGLGDIILKDEFTNKYKDKSVDKTLESVKEKPKLENEIEAVTGATISSNAVTNGVNEAIKFYNEKLKK</sequence>
<dbReference type="PANTHER" id="PTHR36118">
    <property type="entry name" value="ION-TRANSLOCATING OXIDOREDUCTASE COMPLEX SUBUNIT G"/>
    <property type="match status" value="1"/>
</dbReference>
<keyword evidence="4 6" id="KW-0288">FMN</keyword>
<feature type="modified residue" description="FMN phosphoryl threonine" evidence="6">
    <location>
        <position position="165"/>
    </location>
</feature>
<accession>A0A923J0B8</accession>
<evidence type="ECO:0000256" key="5">
    <source>
        <dbReference type="ARBA" id="ARBA00022982"/>
    </source>
</evidence>
<dbReference type="InterPro" id="IPR007329">
    <property type="entry name" value="FMN-bd"/>
</dbReference>